<evidence type="ECO:0000313" key="2">
    <source>
        <dbReference type="EMBL" id="KAJ4345513.1"/>
    </source>
</evidence>
<dbReference type="EMBL" id="JAPEUX010000009">
    <property type="protein sequence ID" value="KAJ4345513.1"/>
    <property type="molecule type" value="Genomic_DNA"/>
</dbReference>
<dbReference type="PANTHER" id="PTHR42057">
    <property type="entry name" value="F-BOX DOMAIN PROTEIN (AFU_ORTHOLOGUE AFUA_4G00200)"/>
    <property type="match status" value="1"/>
</dbReference>
<dbReference type="OrthoDB" id="3140657at2759"/>
<gene>
    <name evidence="2" type="ORF">N0V89_011646</name>
</gene>
<evidence type="ECO:0008006" key="4">
    <source>
        <dbReference type="Google" id="ProtNLM"/>
    </source>
</evidence>
<comment type="caution">
    <text evidence="2">The sequence shown here is derived from an EMBL/GenBank/DDBJ whole genome shotgun (WGS) entry which is preliminary data.</text>
</comment>
<reference evidence="2" key="1">
    <citation type="submission" date="2022-10" db="EMBL/GenBank/DDBJ databases">
        <title>Tapping the CABI collections for fungal endophytes: first genome assemblies for Collariella, Neodidymelliopsis, Ascochyta clinopodiicola, Didymella pomorum, Didymosphaeria variabile, Neocosmospora piperis and Neocucurbitaria cava.</title>
        <authorList>
            <person name="Hill R."/>
        </authorList>
    </citation>
    <scope>NUCLEOTIDE SEQUENCE</scope>
    <source>
        <strain evidence="2">IMI 356815</strain>
    </source>
</reference>
<keyword evidence="3" id="KW-1185">Reference proteome</keyword>
<keyword evidence="1" id="KW-0732">Signal</keyword>
<dbReference type="RefSeq" id="XP_056065677.1">
    <property type="nucleotide sequence ID" value="XM_056220374.1"/>
</dbReference>
<feature type="signal peptide" evidence="1">
    <location>
        <begin position="1"/>
        <end position="18"/>
    </location>
</feature>
<evidence type="ECO:0000256" key="1">
    <source>
        <dbReference type="SAM" id="SignalP"/>
    </source>
</evidence>
<proteinExistence type="predicted"/>
<organism evidence="2 3">
    <name type="scientific">Didymosphaeria variabile</name>
    <dbReference type="NCBI Taxonomy" id="1932322"/>
    <lineage>
        <taxon>Eukaryota</taxon>
        <taxon>Fungi</taxon>
        <taxon>Dikarya</taxon>
        <taxon>Ascomycota</taxon>
        <taxon>Pezizomycotina</taxon>
        <taxon>Dothideomycetes</taxon>
        <taxon>Pleosporomycetidae</taxon>
        <taxon>Pleosporales</taxon>
        <taxon>Massarineae</taxon>
        <taxon>Didymosphaeriaceae</taxon>
        <taxon>Didymosphaeria</taxon>
    </lineage>
</organism>
<name>A0A9W9C6L1_9PLEO</name>
<feature type="chain" id="PRO_5040801235" description="F-box domain-containing protein" evidence="1">
    <location>
        <begin position="19"/>
        <end position="465"/>
    </location>
</feature>
<accession>A0A9W9C6L1</accession>
<dbReference type="Proteomes" id="UP001140513">
    <property type="component" value="Unassembled WGS sequence"/>
</dbReference>
<dbReference type="PANTHER" id="PTHR42057:SF2">
    <property type="entry name" value="F-BOX DOMAIN PROTEIN (AFU_ORTHOLOGUE AFUA_4G00200)-RELATED"/>
    <property type="match status" value="1"/>
</dbReference>
<dbReference type="AlphaFoldDB" id="A0A9W9C6L1"/>
<evidence type="ECO:0000313" key="3">
    <source>
        <dbReference type="Proteomes" id="UP001140513"/>
    </source>
</evidence>
<dbReference type="GeneID" id="80915176"/>
<sequence length="465" mass="53882">MHVRHATLALNFIIIVSALVWPSIFAMTSHKHIPVEVLLQCAQYFDIPTLKNFRLASRATATTGAEQLFHSVILRLCSVIYPTKVPNESPMHLSAVLESHKLKHLVKQVIVDARHGVHYEERQEDPTDGDIWNGYTNDFLPTPWAEALCNMYRFPSLKEVDFAFNEHCGIHMDDEFQQDVVYRGHYQRLLFATLSKAAGCDSLSIRNMQDALIANADATKEVGAVKERLKKLGIWPFCDLRGIHFPHLNSLALGHWTIAHDWQIEWITSHGQTLQSLTLDDCPIVYALNIDAKIAAANWPHEFNSDSDIVTHNIRKYYTTRWSDVLPRLQTHLLHLKNFGMAPRPFKDEERSHKLIFETRYHLPSRIEPARYMNFEYWFKPSTPWFQHKAQGWTFRIQNEHGIMIDTNEPDEGDDRRDEEALDRFLRAIGTSDAEIARMKVLDWQPGVGWCMPSMKHTDRPKEQQ</sequence>
<protein>
    <recommendedName>
        <fullName evidence="4">F-box domain-containing protein</fullName>
    </recommendedName>
</protein>